<feature type="signal peptide" evidence="1">
    <location>
        <begin position="1"/>
        <end position="28"/>
    </location>
</feature>
<dbReference type="Pfam" id="PF16030">
    <property type="entry name" value="GD_N"/>
    <property type="match status" value="1"/>
</dbReference>
<evidence type="ECO:0000259" key="2">
    <source>
        <dbReference type="Pfam" id="PF16030"/>
    </source>
</evidence>
<dbReference type="Proteomes" id="UP000515162">
    <property type="component" value="Chromosome 3R"/>
</dbReference>
<organism evidence="3 4">
    <name type="scientific">Drosophila mauritiana</name>
    <name type="common">Fruit fly</name>
    <dbReference type="NCBI Taxonomy" id="7226"/>
    <lineage>
        <taxon>Eukaryota</taxon>
        <taxon>Metazoa</taxon>
        <taxon>Ecdysozoa</taxon>
        <taxon>Arthropoda</taxon>
        <taxon>Hexapoda</taxon>
        <taxon>Insecta</taxon>
        <taxon>Pterygota</taxon>
        <taxon>Neoptera</taxon>
        <taxon>Endopterygota</taxon>
        <taxon>Diptera</taxon>
        <taxon>Brachycera</taxon>
        <taxon>Muscomorpha</taxon>
        <taxon>Ephydroidea</taxon>
        <taxon>Drosophilidae</taxon>
        <taxon>Drosophila</taxon>
        <taxon>Sophophora</taxon>
    </lineage>
</organism>
<keyword evidence="3" id="KW-1185">Reference proteome</keyword>
<accession>A0A6P8KTA6</accession>
<dbReference type="InterPro" id="IPR031986">
    <property type="entry name" value="GD_N"/>
</dbReference>
<name>A0A6P8KTA6_DROMA</name>
<dbReference type="GeneID" id="117145564"/>
<reference evidence="4" key="1">
    <citation type="submission" date="2025-08" db="UniProtKB">
        <authorList>
            <consortium name="RefSeq"/>
        </authorList>
    </citation>
    <scope>IDENTIFICATION</scope>
    <source>
        <strain evidence="4">Mau12</strain>
        <tissue evidence="4">Whole Body</tissue>
    </source>
</reference>
<dbReference type="AlphaFoldDB" id="A0A6P8KTA6"/>
<keyword evidence="1" id="KW-0732">Signal</keyword>
<dbReference type="RefSeq" id="XP_033167159.1">
    <property type="nucleotide sequence ID" value="XM_033311268.1"/>
</dbReference>
<proteinExistence type="predicted"/>
<evidence type="ECO:0000313" key="3">
    <source>
        <dbReference type="Proteomes" id="UP000515162"/>
    </source>
</evidence>
<gene>
    <name evidence="4" type="primary">LOC117145564</name>
</gene>
<feature type="domain" description="Serine protease gd N-terminal" evidence="2">
    <location>
        <begin position="34"/>
        <end position="143"/>
    </location>
</feature>
<evidence type="ECO:0000256" key="1">
    <source>
        <dbReference type="SAM" id="SignalP"/>
    </source>
</evidence>
<evidence type="ECO:0000313" key="4">
    <source>
        <dbReference type="RefSeq" id="XP_033167159.1"/>
    </source>
</evidence>
<sequence length="165" mass="18862">MNTRLVNQTRMSITLFTLLVLCTGATLGLLVPQHYCDEHFRYAMKNEKQIYIGIFSAPNAALKVNSVLNWRATFEVEGKRDLFVSPMNTYPNTTEAATNIVRGMPAEVFVEFLNITTALPKLTSLYINDRQVCSSEEYPFPKTRITLTHQMTFRVKNKAKNSLYI</sequence>
<feature type="chain" id="PRO_5028410292" evidence="1">
    <location>
        <begin position="29"/>
        <end position="165"/>
    </location>
</feature>
<protein>
    <submittedName>
        <fullName evidence="4">Uncharacterized protein LOC117145564</fullName>
    </submittedName>
</protein>